<dbReference type="PRINTS" id="PR00080">
    <property type="entry name" value="SDRFAMILY"/>
</dbReference>
<evidence type="ECO:0000256" key="2">
    <source>
        <dbReference type="ARBA" id="ARBA00023002"/>
    </source>
</evidence>
<sequence>MKGTNKQQSEAMSFTGKVVLVTGAAAGIGRATALAFGRAGACVVVADSSVDGGHATAAMIVEAGGKALYVNANVSRASEVDALVDKAVSRYGRIDCAVNNAAIEEEQAGMLDTDDAQYDRIMGVNVKGVWLCMKAELRQMMQQGGGTIVNMASVAGLVALPTRSLYTASKHAVVGLTKSAAVEYARAGIRVNSLCPGAVRTPMFARMLERDPQLEEKLKNTYPMGRLAEPAEVANAVMWLCSEQSSFVTGHQLAIDGGLTAL</sequence>
<name>A0ABT2BJ02_9BURK</name>
<protein>
    <submittedName>
        <fullName evidence="3">SDR family oxidoreductase</fullName>
    </submittedName>
</protein>
<evidence type="ECO:0000313" key="3">
    <source>
        <dbReference type="EMBL" id="MCS0608486.1"/>
    </source>
</evidence>
<dbReference type="RefSeq" id="WP_258856178.1">
    <property type="nucleotide sequence ID" value="NZ_JANUGV010000002.1"/>
</dbReference>
<dbReference type="PROSITE" id="PS00061">
    <property type="entry name" value="ADH_SHORT"/>
    <property type="match status" value="1"/>
</dbReference>
<comment type="caution">
    <text evidence="3">The sequence shown here is derived from an EMBL/GenBank/DDBJ whole genome shotgun (WGS) entry which is preliminary data.</text>
</comment>
<dbReference type="NCBIfam" id="NF004818">
    <property type="entry name" value="PRK06172.1"/>
    <property type="match status" value="1"/>
</dbReference>
<dbReference type="PRINTS" id="PR00081">
    <property type="entry name" value="GDHRDH"/>
</dbReference>
<dbReference type="NCBIfam" id="NF005559">
    <property type="entry name" value="PRK07231.1"/>
    <property type="match status" value="1"/>
</dbReference>
<dbReference type="PANTHER" id="PTHR24321">
    <property type="entry name" value="DEHYDROGENASES, SHORT CHAIN"/>
    <property type="match status" value="1"/>
</dbReference>
<dbReference type="InterPro" id="IPR020904">
    <property type="entry name" value="Sc_DH/Rdtase_CS"/>
</dbReference>
<dbReference type="Pfam" id="PF13561">
    <property type="entry name" value="adh_short_C2"/>
    <property type="match status" value="1"/>
</dbReference>
<dbReference type="Proteomes" id="UP001205861">
    <property type="component" value="Unassembled WGS sequence"/>
</dbReference>
<dbReference type="CDD" id="cd05233">
    <property type="entry name" value="SDR_c"/>
    <property type="match status" value="1"/>
</dbReference>
<dbReference type="InterPro" id="IPR036291">
    <property type="entry name" value="NAD(P)-bd_dom_sf"/>
</dbReference>
<evidence type="ECO:0000256" key="1">
    <source>
        <dbReference type="ARBA" id="ARBA00006484"/>
    </source>
</evidence>
<accession>A0ABT2BJ02</accession>
<keyword evidence="4" id="KW-1185">Reference proteome</keyword>
<dbReference type="SUPFAM" id="SSF51735">
    <property type="entry name" value="NAD(P)-binding Rossmann-fold domains"/>
    <property type="match status" value="1"/>
</dbReference>
<gene>
    <name evidence="3" type="ORF">NX773_09955</name>
</gene>
<dbReference type="EMBL" id="JANUGV010000002">
    <property type="protein sequence ID" value="MCS0608486.1"/>
    <property type="molecule type" value="Genomic_DNA"/>
</dbReference>
<proteinExistence type="inferred from homology"/>
<reference evidence="3 4" key="1">
    <citation type="submission" date="2022-08" db="EMBL/GenBank/DDBJ databases">
        <title>Reclassification of Massilia species as members of the genera Telluria, Duganella, Pseudoduganella, Mokoshia gen. nov. and Zemynaea gen. nov. using orthogonal and non-orthogonal genome-based approaches.</title>
        <authorList>
            <person name="Bowman J.P."/>
        </authorList>
    </citation>
    <scope>NUCLEOTIDE SEQUENCE [LARGE SCALE GENOMIC DNA]</scope>
    <source>
        <strain evidence="3 4">JCM 31607</strain>
    </source>
</reference>
<dbReference type="InterPro" id="IPR002347">
    <property type="entry name" value="SDR_fam"/>
</dbReference>
<keyword evidence="2" id="KW-0560">Oxidoreductase</keyword>
<dbReference type="Gene3D" id="3.40.50.720">
    <property type="entry name" value="NAD(P)-binding Rossmann-like Domain"/>
    <property type="match status" value="1"/>
</dbReference>
<organism evidence="3 4">
    <name type="scientific">Massilia solisilvae</name>
    <dbReference type="NCBI Taxonomy" id="1811225"/>
    <lineage>
        <taxon>Bacteria</taxon>
        <taxon>Pseudomonadati</taxon>
        <taxon>Pseudomonadota</taxon>
        <taxon>Betaproteobacteria</taxon>
        <taxon>Burkholderiales</taxon>
        <taxon>Oxalobacteraceae</taxon>
        <taxon>Telluria group</taxon>
        <taxon>Massilia</taxon>
    </lineage>
</organism>
<evidence type="ECO:0000313" key="4">
    <source>
        <dbReference type="Proteomes" id="UP001205861"/>
    </source>
</evidence>
<dbReference type="PANTHER" id="PTHR24321:SF11">
    <property type="entry name" value="BLR0893 PROTEIN"/>
    <property type="match status" value="1"/>
</dbReference>
<comment type="similarity">
    <text evidence="1">Belongs to the short-chain dehydrogenases/reductases (SDR) family.</text>
</comment>